<proteinExistence type="predicted"/>
<feature type="compositionally biased region" description="Basic and acidic residues" evidence="1">
    <location>
        <begin position="583"/>
        <end position="596"/>
    </location>
</feature>
<dbReference type="Proteomes" id="UP001519287">
    <property type="component" value="Unassembled WGS sequence"/>
</dbReference>
<evidence type="ECO:0000259" key="2">
    <source>
        <dbReference type="PROSITE" id="PS51272"/>
    </source>
</evidence>
<dbReference type="EMBL" id="JAGGLB010000010">
    <property type="protein sequence ID" value="MBP1991671.1"/>
    <property type="molecule type" value="Genomic_DNA"/>
</dbReference>
<gene>
    <name evidence="3" type="ORF">J2Z66_003278</name>
</gene>
<dbReference type="InterPro" id="IPR051200">
    <property type="entry name" value="Host-pathogen_enzymatic-act"/>
</dbReference>
<name>A0ABS4IVQ2_9BACL</name>
<evidence type="ECO:0000313" key="3">
    <source>
        <dbReference type="EMBL" id="MBP1991671.1"/>
    </source>
</evidence>
<dbReference type="Pfam" id="PF12733">
    <property type="entry name" value="Cadherin-like"/>
    <property type="match status" value="2"/>
</dbReference>
<dbReference type="InterPro" id="IPR019405">
    <property type="entry name" value="Lactonase_7-beta_prop"/>
</dbReference>
<sequence length="1023" mass="106584">MKFSKNPLSRHLFIVMLAIALFTAGLPETERAAAASSNMAAGRGPHAVAVNPATNRIYVANADSDSVTVLEDTYGGGVVTVATVEVGTTPYALAVNPVTNKIYVANVDSDTVTVIDGVTNSAAEVEVGVQPFTVKVNPVTNQIYIANIGDDTLTVMDGATNQTSTVATGASPFAVAVNETANKVYVANVDDDTVTVIDGVSLTALTVAAGAGPNALAVNPLTGSVYVTNFYGNTITVIDGATNVTSTLAVGTTPNAVEVNEVTGKIYVVNDSSNNVTVIDGSNHSISTVSVGSGPNALAINADTNKIYVANYDSNDVTVIDGTNLVTSTVAVGTNPIAAAVNTALNKVYVANFNSDEITVIAEERVTDADLSTLAVSTGTLSPSFDPGINSYTVHVDHEAEDVTITAAAYDAAASISVTEHVYGNSAEIPVSLQVGANVLPITVHAADELTSRTYTVTIYRAGADAANADLSELSVSVGSLQPSFTPEVSAYSLNVGNETASLSVTAVTYHPATTMKINGSPRQSGSTLTVSLQTGFNQLMIVTTAEDGLTSRTYTLTVNRAEAPIEYRPPNSADTSTTGKTENVKPDSDAVKESPDGVTLGSGAAALTVKAATGISGKAEVTAMLHADSLTKAFSMLRGKNSGTQDSKVAQTITFELPGKETIRHVGIPAKVLAAAATENPHALIKIKTDNASYTLPIHFPTLTVFLKQLGGKLEKATVFVTIETVTGAASEQMVEQAKAAGPTLAGDIIDFTLTIEVEGSKQVFTDFGRTYVKRSIVVAGTIDPAQATAVRVDPHTGELSFVPSVFTTTNGAAEVNIFRTGNSLYTIAESKKSFVDLQSHWSQSDVELLASKLIVNGRTDTGFFPEDNVTRAEFVSLIIRALGLEEEVMPAQNAFTDVGKSDWFAGIIGIATKEQIVSGFEDGTFRPNDPITREQMAVIAANALSFADKSVALAGKFNPLLAVFEDKAAISSWAQVAAAQMLESGVMAGITEHQFAPQNMATRAQSAVVIKRLLQTAGFIN</sequence>
<dbReference type="InterPro" id="IPR015943">
    <property type="entry name" value="WD40/YVTN_repeat-like_dom_sf"/>
</dbReference>
<keyword evidence="4" id="KW-1185">Reference proteome</keyword>
<organism evidence="3 4">
    <name type="scientific">Paenibacillus eucommiae</name>
    <dbReference type="NCBI Taxonomy" id="1355755"/>
    <lineage>
        <taxon>Bacteria</taxon>
        <taxon>Bacillati</taxon>
        <taxon>Bacillota</taxon>
        <taxon>Bacilli</taxon>
        <taxon>Bacillales</taxon>
        <taxon>Paenibacillaceae</taxon>
        <taxon>Paenibacillus</taxon>
    </lineage>
</organism>
<dbReference type="Pfam" id="PF00395">
    <property type="entry name" value="SLH"/>
    <property type="match status" value="3"/>
</dbReference>
<dbReference type="PROSITE" id="PS51272">
    <property type="entry name" value="SLH"/>
    <property type="match status" value="3"/>
</dbReference>
<dbReference type="PANTHER" id="PTHR47197">
    <property type="entry name" value="PROTEIN NIRF"/>
    <property type="match status" value="1"/>
</dbReference>
<feature type="region of interest" description="Disordered" evidence="1">
    <location>
        <begin position="567"/>
        <end position="598"/>
    </location>
</feature>
<feature type="compositionally biased region" description="Polar residues" evidence="1">
    <location>
        <begin position="573"/>
        <end position="582"/>
    </location>
</feature>
<dbReference type="NCBIfam" id="TIGR02276">
    <property type="entry name" value="beta_rpt_yvtn"/>
    <property type="match status" value="3"/>
</dbReference>
<dbReference type="InterPro" id="IPR025883">
    <property type="entry name" value="Cadherin-like_domain"/>
</dbReference>
<dbReference type="Pfam" id="PF10282">
    <property type="entry name" value="Lactonase"/>
    <property type="match status" value="1"/>
</dbReference>
<reference evidence="3 4" key="1">
    <citation type="submission" date="2021-03" db="EMBL/GenBank/DDBJ databases">
        <title>Genomic Encyclopedia of Type Strains, Phase IV (KMG-IV): sequencing the most valuable type-strain genomes for metagenomic binning, comparative biology and taxonomic classification.</title>
        <authorList>
            <person name="Goeker M."/>
        </authorList>
    </citation>
    <scope>NUCLEOTIDE SEQUENCE [LARGE SCALE GENOMIC DNA]</scope>
    <source>
        <strain evidence="3 4">DSM 26048</strain>
    </source>
</reference>
<comment type="caution">
    <text evidence="3">The sequence shown here is derived from an EMBL/GenBank/DDBJ whole genome shotgun (WGS) entry which is preliminary data.</text>
</comment>
<evidence type="ECO:0000256" key="1">
    <source>
        <dbReference type="SAM" id="MobiDB-lite"/>
    </source>
</evidence>
<dbReference type="SUPFAM" id="SSF50974">
    <property type="entry name" value="Nitrous oxide reductase, N-terminal domain"/>
    <property type="match status" value="1"/>
</dbReference>
<dbReference type="InterPro" id="IPR011045">
    <property type="entry name" value="N2O_reductase_N"/>
</dbReference>
<feature type="domain" description="SLH" evidence="2">
    <location>
        <begin position="963"/>
        <end position="1023"/>
    </location>
</feature>
<dbReference type="InterPro" id="IPR001119">
    <property type="entry name" value="SLH_dom"/>
</dbReference>
<feature type="domain" description="SLH" evidence="2">
    <location>
        <begin position="831"/>
        <end position="892"/>
    </location>
</feature>
<dbReference type="Gene3D" id="2.130.10.10">
    <property type="entry name" value="YVTN repeat-like/Quinoprotein amine dehydrogenase"/>
    <property type="match status" value="2"/>
</dbReference>
<accession>A0ABS4IVQ2</accession>
<dbReference type="RefSeq" id="WP_209972414.1">
    <property type="nucleotide sequence ID" value="NZ_JAGGLB010000010.1"/>
</dbReference>
<feature type="domain" description="SLH" evidence="2">
    <location>
        <begin position="893"/>
        <end position="956"/>
    </location>
</feature>
<dbReference type="InterPro" id="IPR011964">
    <property type="entry name" value="YVTN_b-propeller_repeat"/>
</dbReference>
<evidence type="ECO:0000313" key="4">
    <source>
        <dbReference type="Proteomes" id="UP001519287"/>
    </source>
</evidence>
<dbReference type="PANTHER" id="PTHR47197:SF3">
    <property type="entry name" value="DIHYDRO-HEME D1 DEHYDROGENASE"/>
    <property type="match status" value="1"/>
</dbReference>
<protein>
    <submittedName>
        <fullName evidence="3">YVTN family beta-propeller protein</fullName>
    </submittedName>
</protein>